<evidence type="ECO:0000256" key="1">
    <source>
        <dbReference type="SAM" id="MobiDB-lite"/>
    </source>
</evidence>
<feature type="compositionally biased region" description="Low complexity" evidence="1">
    <location>
        <begin position="25"/>
        <end position="45"/>
    </location>
</feature>
<dbReference type="AlphaFoldDB" id="A0A8S3E5N7"/>
<proteinExistence type="predicted"/>
<name>A0A8S3E5N7_9BILA</name>
<comment type="caution">
    <text evidence="2">The sequence shown here is derived from an EMBL/GenBank/DDBJ whole genome shotgun (WGS) entry which is preliminary data.</text>
</comment>
<sequence length="68" mass="6979">DEQQSSGPSVVAPSTHSAPASIVSASFSSLTSSSSSSSSSTSTSSFNSEKPGKYVHDDKIHNDDDNET</sequence>
<evidence type="ECO:0000313" key="3">
    <source>
        <dbReference type="Proteomes" id="UP000676336"/>
    </source>
</evidence>
<reference evidence="2" key="1">
    <citation type="submission" date="2021-02" db="EMBL/GenBank/DDBJ databases">
        <authorList>
            <person name="Nowell W R."/>
        </authorList>
    </citation>
    <scope>NUCLEOTIDE SEQUENCE</scope>
</reference>
<protein>
    <submittedName>
        <fullName evidence="2">Uncharacterized protein</fullName>
    </submittedName>
</protein>
<feature type="non-terminal residue" evidence="2">
    <location>
        <position position="68"/>
    </location>
</feature>
<feature type="region of interest" description="Disordered" evidence="1">
    <location>
        <begin position="25"/>
        <end position="68"/>
    </location>
</feature>
<gene>
    <name evidence="2" type="ORF">SMN809_LOCUS59794</name>
</gene>
<evidence type="ECO:0000313" key="2">
    <source>
        <dbReference type="EMBL" id="CAF5061643.1"/>
    </source>
</evidence>
<dbReference type="Proteomes" id="UP000676336">
    <property type="component" value="Unassembled WGS sequence"/>
</dbReference>
<accession>A0A8S3E5N7</accession>
<feature type="compositionally biased region" description="Basic and acidic residues" evidence="1">
    <location>
        <begin position="50"/>
        <end position="68"/>
    </location>
</feature>
<dbReference type="EMBL" id="CAJOBI010229722">
    <property type="protein sequence ID" value="CAF5061643.1"/>
    <property type="molecule type" value="Genomic_DNA"/>
</dbReference>
<organism evidence="2 3">
    <name type="scientific">Rotaria magnacalcarata</name>
    <dbReference type="NCBI Taxonomy" id="392030"/>
    <lineage>
        <taxon>Eukaryota</taxon>
        <taxon>Metazoa</taxon>
        <taxon>Spiralia</taxon>
        <taxon>Gnathifera</taxon>
        <taxon>Rotifera</taxon>
        <taxon>Eurotatoria</taxon>
        <taxon>Bdelloidea</taxon>
        <taxon>Philodinida</taxon>
        <taxon>Philodinidae</taxon>
        <taxon>Rotaria</taxon>
    </lineage>
</organism>
<feature type="non-terminal residue" evidence="2">
    <location>
        <position position="1"/>
    </location>
</feature>